<reference evidence="2 3" key="1">
    <citation type="journal article" date="2021" name="BMC Genomics">
        <title>Datura genome reveals duplications of psychoactive alkaloid biosynthetic genes and high mutation rate following tissue culture.</title>
        <authorList>
            <person name="Rajewski A."/>
            <person name="Carter-House D."/>
            <person name="Stajich J."/>
            <person name="Litt A."/>
        </authorList>
    </citation>
    <scope>NUCLEOTIDE SEQUENCE [LARGE SCALE GENOMIC DNA]</scope>
    <source>
        <strain evidence="2">AR-01</strain>
    </source>
</reference>
<sequence length="294" mass="31450">MHGEEPGSKEVNRIFTLQKVKALRELSRNKVLKQCVFLLMSMAGSTSPSPSIEGHPLSDDLILDAPVSSNPSSTPGGADTPASPSPKIPSPKAVPGGSVLLSPEEGPTGRAVAGITAVSPMVTKDGSNFSTENLFEGALTEPKEGTSNILQSEAEIIEGFITALGAREKDGGGESSSVEECRPGSVCDCLFVHSRGEPSSQDVPPIDASPKWDGTPTQPDVEVLVPLEPLATAEGASSPLMTMRFPFIWFLKERRVLPLGPQFRGRWEPQEDPLPEGQSRSPWTKFWKKAVRIL</sequence>
<accession>A0ABS8SLB1</accession>
<evidence type="ECO:0000313" key="2">
    <source>
        <dbReference type="EMBL" id="MCD7459294.1"/>
    </source>
</evidence>
<name>A0ABS8SLB1_DATST</name>
<evidence type="ECO:0000256" key="1">
    <source>
        <dbReference type="SAM" id="MobiDB-lite"/>
    </source>
</evidence>
<dbReference type="EMBL" id="JACEIK010000574">
    <property type="protein sequence ID" value="MCD7459294.1"/>
    <property type="molecule type" value="Genomic_DNA"/>
</dbReference>
<comment type="caution">
    <text evidence="2">The sequence shown here is derived from an EMBL/GenBank/DDBJ whole genome shotgun (WGS) entry which is preliminary data.</text>
</comment>
<keyword evidence="3" id="KW-1185">Reference proteome</keyword>
<evidence type="ECO:0000313" key="3">
    <source>
        <dbReference type="Proteomes" id="UP000823775"/>
    </source>
</evidence>
<dbReference type="Proteomes" id="UP000823775">
    <property type="component" value="Unassembled WGS sequence"/>
</dbReference>
<gene>
    <name evidence="2" type="ORF">HAX54_040553</name>
</gene>
<protein>
    <submittedName>
        <fullName evidence="2">Uncharacterized protein</fullName>
    </submittedName>
</protein>
<feature type="region of interest" description="Disordered" evidence="1">
    <location>
        <begin position="45"/>
        <end position="107"/>
    </location>
</feature>
<proteinExistence type="predicted"/>
<organism evidence="2 3">
    <name type="scientific">Datura stramonium</name>
    <name type="common">Jimsonweed</name>
    <name type="synonym">Common thornapple</name>
    <dbReference type="NCBI Taxonomy" id="4076"/>
    <lineage>
        <taxon>Eukaryota</taxon>
        <taxon>Viridiplantae</taxon>
        <taxon>Streptophyta</taxon>
        <taxon>Embryophyta</taxon>
        <taxon>Tracheophyta</taxon>
        <taxon>Spermatophyta</taxon>
        <taxon>Magnoliopsida</taxon>
        <taxon>eudicotyledons</taxon>
        <taxon>Gunneridae</taxon>
        <taxon>Pentapetalae</taxon>
        <taxon>asterids</taxon>
        <taxon>lamiids</taxon>
        <taxon>Solanales</taxon>
        <taxon>Solanaceae</taxon>
        <taxon>Solanoideae</taxon>
        <taxon>Datureae</taxon>
        <taxon>Datura</taxon>
    </lineage>
</organism>